<dbReference type="EMBL" id="CP101987">
    <property type="protein sequence ID" value="UUI71166.1"/>
    <property type="molecule type" value="Genomic_DNA"/>
</dbReference>
<dbReference type="PANTHER" id="PTHR43881">
    <property type="entry name" value="GAMMA-GLUTAMYLTRANSPEPTIDASE (AFU_ORTHOLOGUE AFUA_4G13580)"/>
    <property type="match status" value="1"/>
</dbReference>
<dbReference type="Proteomes" id="UP001316384">
    <property type="component" value="Chromosome"/>
</dbReference>
<dbReference type="Gene3D" id="3.60.20.40">
    <property type="match status" value="1"/>
</dbReference>
<dbReference type="InterPro" id="IPR043138">
    <property type="entry name" value="GGT_lsub"/>
</dbReference>
<dbReference type="PANTHER" id="PTHR43881:SF1">
    <property type="entry name" value="GAMMA-GLUTAMYLTRANSPEPTIDASE (AFU_ORTHOLOGUE AFUA_4G13580)"/>
    <property type="match status" value="1"/>
</dbReference>
<proteinExistence type="predicted"/>
<reference evidence="1 2" key="1">
    <citation type="submission" date="2022-07" db="EMBL/GenBank/DDBJ databases">
        <title>Novel species in genus cellulomonas.</title>
        <authorList>
            <person name="Ye L."/>
        </authorList>
    </citation>
    <scope>NUCLEOTIDE SEQUENCE [LARGE SCALE GENOMIC DNA]</scope>
    <source>
        <strain evidence="2">zg-B89</strain>
    </source>
</reference>
<dbReference type="PRINTS" id="PR01210">
    <property type="entry name" value="GGTRANSPTASE"/>
</dbReference>
<name>A0ABY5KPS0_9CELL</name>
<dbReference type="RefSeq" id="WP_227576503.1">
    <property type="nucleotide sequence ID" value="NZ_CP101987.1"/>
</dbReference>
<dbReference type="EC" id="2.3.2.2" evidence="1"/>
<dbReference type="GO" id="GO:0103068">
    <property type="term" value="F:leukotriene C4 gamma-glutamyl transferase activity"/>
    <property type="evidence" value="ECO:0007669"/>
    <property type="project" value="UniProtKB-EC"/>
</dbReference>
<dbReference type="InterPro" id="IPR029055">
    <property type="entry name" value="Ntn_hydrolases_N"/>
</dbReference>
<sequence length="616" mass="63430">MFTTRPVLTGTLGMVASTHWLASAVGMRTLEAGGNAFDAAAAAGFTLSVVEPHLNGPGGDAPVIGHRAADAHTFVVCGQGVVPALATTEAYRELGVTEVPGTGHLAAVVPGAFGAWLDLLARYGTLPLADVLGPAIGYARDGYPLVAAAARTVATVSDMFRAHWPTSAQVYLPGGVPPGPGERFRNPDLARTFERLLAEASAAGPDREAQIEAARRAFYEGFVAETVDAFVAGTPVLDATGRAHTGFLRADDLAAWRATEEPTVAVPFAGVEVHKTGPWGQGPVLLQQLRLLEALGVEDLVRDVVEREGRGADDRGGPQAELVHAVVEVAKLAFADRDAWYGDSADVPLDALLSTAYAVERAALVGAGADDGFRPGAPAGRPPRLARALVAARALADAGGPDGDGGPLGAGLGEPTVAPTGLTRGDTCHVDVVDRWGNQVSATPSGGWLQSSPVVPGLGFALPTRAQMCWLEDGLPASLVPGRRPRTTLSPALALGAGHGFAFGTPGGDQQDQWPVPFLLRHVVGGSDLQAAIDAPTWHSTHVHGSFHPRAHTPRGVVLESRLGADVPGALEARGHAVVDAGAWSLGRLSAAGVAPNGWLYAAANPRGQQGYATGR</sequence>
<dbReference type="SUPFAM" id="SSF56235">
    <property type="entry name" value="N-terminal nucleophile aminohydrolases (Ntn hydrolases)"/>
    <property type="match status" value="1"/>
</dbReference>
<accession>A0ABY5KPS0</accession>
<gene>
    <name evidence="1" type="ORF">NP048_15420</name>
</gene>
<dbReference type="Gene3D" id="1.10.246.130">
    <property type="match status" value="1"/>
</dbReference>
<evidence type="ECO:0000313" key="2">
    <source>
        <dbReference type="Proteomes" id="UP001316384"/>
    </source>
</evidence>
<keyword evidence="1" id="KW-0012">Acyltransferase</keyword>
<dbReference type="InterPro" id="IPR052896">
    <property type="entry name" value="GGT-like_enzyme"/>
</dbReference>
<dbReference type="Pfam" id="PF01019">
    <property type="entry name" value="G_glu_transpept"/>
    <property type="match status" value="1"/>
</dbReference>
<organism evidence="1 2">
    <name type="scientific">Cellulomonas xiejunii</name>
    <dbReference type="NCBI Taxonomy" id="2968083"/>
    <lineage>
        <taxon>Bacteria</taxon>
        <taxon>Bacillati</taxon>
        <taxon>Actinomycetota</taxon>
        <taxon>Actinomycetes</taxon>
        <taxon>Micrococcales</taxon>
        <taxon>Cellulomonadaceae</taxon>
        <taxon>Cellulomonas</taxon>
    </lineage>
</organism>
<protein>
    <submittedName>
        <fullName evidence="1">Gamma-glutamyltransferase</fullName>
        <ecNumber evidence="1">2.3.2.2</ecNumber>
    </submittedName>
</protein>
<dbReference type="InterPro" id="IPR043137">
    <property type="entry name" value="GGT_ssub_C"/>
</dbReference>
<keyword evidence="2" id="KW-1185">Reference proteome</keyword>
<keyword evidence="1" id="KW-0808">Transferase</keyword>
<evidence type="ECO:0000313" key="1">
    <source>
        <dbReference type="EMBL" id="UUI71166.1"/>
    </source>
</evidence>